<dbReference type="AlphaFoldDB" id="A0AAP5IHB5"/>
<evidence type="ECO:0000313" key="3">
    <source>
        <dbReference type="Proteomes" id="UP000667802"/>
    </source>
</evidence>
<proteinExistence type="predicted"/>
<evidence type="ECO:0000256" key="1">
    <source>
        <dbReference type="ARBA" id="ARBA00022649"/>
    </source>
</evidence>
<keyword evidence="1" id="KW-1277">Toxin-antitoxin system</keyword>
<dbReference type="RefSeq" id="WP_208341511.1">
    <property type="nucleotide sequence ID" value="NZ_CAWQFN010000908.1"/>
</dbReference>
<evidence type="ECO:0000313" key="2">
    <source>
        <dbReference type="EMBL" id="MDR9900148.1"/>
    </source>
</evidence>
<dbReference type="Proteomes" id="UP000667802">
    <property type="component" value="Unassembled WGS sequence"/>
</dbReference>
<dbReference type="Pfam" id="PF05016">
    <property type="entry name" value="ParE_toxin"/>
    <property type="match status" value="1"/>
</dbReference>
<dbReference type="InterPro" id="IPR007712">
    <property type="entry name" value="RelE/ParE_toxin"/>
</dbReference>
<dbReference type="InterPro" id="IPR035093">
    <property type="entry name" value="RelE/ParE_toxin_dom_sf"/>
</dbReference>
<accession>A0AAP5IHB5</accession>
<sequence length="99" mass="11693">MAYEFHPDAERELEDATAFYDSISLELGNGFITEVELTINRIEQYPEAWSQLSNNIRRCRIASFPYGIVYSNIEEKIFIIAVMHLQRKPNYWSDRISQE</sequence>
<gene>
    <name evidence="2" type="ORF">G7B40_037205</name>
</gene>
<protein>
    <submittedName>
        <fullName evidence="2">Type II toxin-antitoxin system RelE/ParE family toxin</fullName>
    </submittedName>
</protein>
<comment type="caution">
    <text evidence="2">The sequence shown here is derived from an EMBL/GenBank/DDBJ whole genome shotgun (WGS) entry which is preliminary data.</text>
</comment>
<keyword evidence="3" id="KW-1185">Reference proteome</keyword>
<dbReference type="EMBL" id="JAALHA020000031">
    <property type="protein sequence ID" value="MDR9900148.1"/>
    <property type="molecule type" value="Genomic_DNA"/>
</dbReference>
<organism evidence="2 3">
    <name type="scientific">Aetokthonos hydrillicola Thurmond2011</name>
    <dbReference type="NCBI Taxonomy" id="2712845"/>
    <lineage>
        <taxon>Bacteria</taxon>
        <taxon>Bacillati</taxon>
        <taxon>Cyanobacteriota</taxon>
        <taxon>Cyanophyceae</taxon>
        <taxon>Nostocales</taxon>
        <taxon>Hapalosiphonaceae</taxon>
        <taxon>Aetokthonos</taxon>
    </lineage>
</organism>
<reference evidence="3" key="1">
    <citation type="journal article" date="2021" name="Science">
        <title>Hunting the eagle killer: A cyanobacterial neurotoxin causes vacuolar myelinopathy.</title>
        <authorList>
            <person name="Breinlinger S."/>
            <person name="Phillips T.J."/>
            <person name="Haram B.N."/>
            <person name="Mares J."/>
            <person name="Martinez Yerena J.A."/>
            <person name="Hrouzek P."/>
            <person name="Sobotka R."/>
            <person name="Henderson W.M."/>
            <person name="Schmieder P."/>
            <person name="Williams S.M."/>
            <person name="Lauderdale J.D."/>
            <person name="Wilde H.D."/>
            <person name="Gerrin W."/>
            <person name="Kust A."/>
            <person name="Washington J.W."/>
            <person name="Wagner C."/>
            <person name="Geier B."/>
            <person name="Liebeke M."/>
            <person name="Enke H."/>
            <person name="Niedermeyer T.H.J."/>
            <person name="Wilde S.B."/>
        </authorList>
    </citation>
    <scope>NUCLEOTIDE SEQUENCE [LARGE SCALE GENOMIC DNA]</scope>
    <source>
        <strain evidence="3">Thurmond2011</strain>
    </source>
</reference>
<name>A0AAP5IHB5_9CYAN</name>
<dbReference type="Gene3D" id="3.30.2310.20">
    <property type="entry name" value="RelE-like"/>
    <property type="match status" value="1"/>
</dbReference>